<organism evidence="1 2">
    <name type="scientific">Hyaloscypha bicolor E</name>
    <dbReference type="NCBI Taxonomy" id="1095630"/>
    <lineage>
        <taxon>Eukaryota</taxon>
        <taxon>Fungi</taxon>
        <taxon>Dikarya</taxon>
        <taxon>Ascomycota</taxon>
        <taxon>Pezizomycotina</taxon>
        <taxon>Leotiomycetes</taxon>
        <taxon>Helotiales</taxon>
        <taxon>Hyaloscyphaceae</taxon>
        <taxon>Hyaloscypha</taxon>
        <taxon>Hyaloscypha bicolor</taxon>
    </lineage>
</organism>
<dbReference type="InterPro" id="IPR052184">
    <property type="entry name" value="SDR_enzymes"/>
</dbReference>
<proteinExistence type="predicted"/>
<dbReference type="AlphaFoldDB" id="A0A2J6SSU9"/>
<dbReference type="OrthoDB" id="7289984at2759"/>
<dbReference type="InParanoid" id="A0A2J6SSU9"/>
<evidence type="ECO:0000313" key="1">
    <source>
        <dbReference type="EMBL" id="PMD53822.1"/>
    </source>
</evidence>
<dbReference type="SUPFAM" id="SSF51735">
    <property type="entry name" value="NAD(P)-binding Rossmann-fold domains"/>
    <property type="match status" value="1"/>
</dbReference>
<dbReference type="PRINTS" id="PR00081">
    <property type="entry name" value="GDHRDH"/>
</dbReference>
<keyword evidence="2" id="KW-1185">Reference proteome</keyword>
<dbReference type="InterPro" id="IPR036291">
    <property type="entry name" value="NAD(P)-bd_dom_sf"/>
</dbReference>
<dbReference type="Pfam" id="PF00106">
    <property type="entry name" value="adh_short"/>
    <property type="match status" value="1"/>
</dbReference>
<sequence>MPSSVVVGASRGLGYEWLRQLSSGGNNTVIGLVRTPTIVEKRLAADLIQNVHLIQADMADNNSLVTAATEAKKLTGGFVDYLIINGAYTNPAENFLSPSEFSGKEEELTNSMIESLKVNVLGAIFSINAFLALVRKSNIKKIIVITTGLSDRDMTEKSTFSHFMTYSSMKAALNIVVAKYAVELKSEGIILLALSPGLVDTTSDKPASQQFRTRDPDFPGPISTAESVIMQQKVIDSISIENTGAFLSHHGNKNWL</sequence>
<accession>A0A2J6SSU9</accession>
<dbReference type="PANTHER" id="PTHR45458">
    <property type="entry name" value="SHORT-CHAIN DEHYDROGENASE/REDUCTASE SDR"/>
    <property type="match status" value="1"/>
</dbReference>
<reference evidence="1 2" key="1">
    <citation type="submission" date="2016-04" db="EMBL/GenBank/DDBJ databases">
        <title>A degradative enzymes factory behind the ericoid mycorrhizal symbiosis.</title>
        <authorList>
            <consortium name="DOE Joint Genome Institute"/>
            <person name="Martino E."/>
            <person name="Morin E."/>
            <person name="Grelet G."/>
            <person name="Kuo A."/>
            <person name="Kohler A."/>
            <person name="Daghino S."/>
            <person name="Barry K."/>
            <person name="Choi C."/>
            <person name="Cichocki N."/>
            <person name="Clum A."/>
            <person name="Copeland A."/>
            <person name="Hainaut M."/>
            <person name="Haridas S."/>
            <person name="Labutti K."/>
            <person name="Lindquist E."/>
            <person name="Lipzen A."/>
            <person name="Khouja H.-R."/>
            <person name="Murat C."/>
            <person name="Ohm R."/>
            <person name="Olson A."/>
            <person name="Spatafora J."/>
            <person name="Veneault-Fourrey C."/>
            <person name="Henrissat B."/>
            <person name="Grigoriev I."/>
            <person name="Martin F."/>
            <person name="Perotto S."/>
        </authorList>
    </citation>
    <scope>NUCLEOTIDE SEQUENCE [LARGE SCALE GENOMIC DNA]</scope>
    <source>
        <strain evidence="1 2">E</strain>
    </source>
</reference>
<gene>
    <name evidence="1" type="ORF">K444DRAFT_646307</name>
</gene>
<dbReference type="GO" id="GO:0016616">
    <property type="term" value="F:oxidoreductase activity, acting on the CH-OH group of donors, NAD or NADP as acceptor"/>
    <property type="evidence" value="ECO:0007669"/>
    <property type="project" value="TreeGrafter"/>
</dbReference>
<dbReference type="GeneID" id="36593264"/>
<dbReference type="EMBL" id="KZ613866">
    <property type="protein sequence ID" value="PMD53822.1"/>
    <property type="molecule type" value="Genomic_DNA"/>
</dbReference>
<dbReference type="InterPro" id="IPR002347">
    <property type="entry name" value="SDR_fam"/>
</dbReference>
<dbReference type="RefSeq" id="XP_024730726.1">
    <property type="nucleotide sequence ID" value="XM_024885187.1"/>
</dbReference>
<name>A0A2J6SSU9_9HELO</name>
<protein>
    <submittedName>
        <fullName evidence="1">NAD(P)-binding protein</fullName>
    </submittedName>
</protein>
<dbReference type="Proteomes" id="UP000235371">
    <property type="component" value="Unassembled WGS sequence"/>
</dbReference>
<dbReference type="PANTHER" id="PTHR45458:SF3">
    <property type="entry name" value="CHAIN DEHYDROGENASE (ATSC), PUTATIVE-RELATED"/>
    <property type="match status" value="1"/>
</dbReference>
<evidence type="ECO:0000313" key="2">
    <source>
        <dbReference type="Proteomes" id="UP000235371"/>
    </source>
</evidence>
<dbReference type="Gene3D" id="3.40.50.720">
    <property type="entry name" value="NAD(P)-binding Rossmann-like Domain"/>
    <property type="match status" value="1"/>
</dbReference>